<dbReference type="AlphaFoldDB" id="A0A0R1XJM8"/>
<gene>
    <name evidence="1" type="ORF">FD32_GL001700</name>
</gene>
<dbReference type="STRING" id="1423782.FD32_GL001700"/>
<proteinExistence type="predicted"/>
<reference evidence="1 2" key="1">
    <citation type="journal article" date="2015" name="Genome Announc.">
        <title>Expanding the biotechnology potential of lactobacilli through comparative genomics of 213 strains and associated genera.</title>
        <authorList>
            <person name="Sun Z."/>
            <person name="Harris H.M."/>
            <person name="McCann A."/>
            <person name="Guo C."/>
            <person name="Argimon S."/>
            <person name="Zhang W."/>
            <person name="Yang X."/>
            <person name="Jeffery I.B."/>
            <person name="Cooney J.C."/>
            <person name="Kagawa T.F."/>
            <person name="Liu W."/>
            <person name="Song Y."/>
            <person name="Salvetti E."/>
            <person name="Wrobel A."/>
            <person name="Rasinkangas P."/>
            <person name="Parkhill J."/>
            <person name="Rea M.C."/>
            <person name="O'Sullivan O."/>
            <person name="Ritari J."/>
            <person name="Douillard F.P."/>
            <person name="Paul Ross R."/>
            <person name="Yang R."/>
            <person name="Briner A.E."/>
            <person name="Felis G.E."/>
            <person name="de Vos W.M."/>
            <person name="Barrangou R."/>
            <person name="Klaenhammer T.R."/>
            <person name="Caufield P.W."/>
            <person name="Cui Y."/>
            <person name="Zhang H."/>
            <person name="O'Toole P.W."/>
        </authorList>
    </citation>
    <scope>NUCLEOTIDE SEQUENCE [LARGE SCALE GENOMIC DNA]</scope>
    <source>
        <strain evidence="1 2">DSM 6035</strain>
    </source>
</reference>
<evidence type="ECO:0000313" key="1">
    <source>
        <dbReference type="EMBL" id="KRM30368.1"/>
    </source>
</evidence>
<protein>
    <submittedName>
        <fullName evidence="1">Uncharacterized protein</fullName>
    </submittedName>
</protein>
<dbReference type="EMBL" id="AZGM01000006">
    <property type="protein sequence ID" value="KRM30368.1"/>
    <property type="molecule type" value="Genomic_DNA"/>
</dbReference>
<evidence type="ECO:0000313" key="2">
    <source>
        <dbReference type="Proteomes" id="UP000051412"/>
    </source>
</evidence>
<comment type="caution">
    <text evidence="1">The sequence shown here is derived from an EMBL/GenBank/DDBJ whole genome shotgun (WGS) entry which is preliminary data.</text>
</comment>
<sequence>MYLSFMRYNHRYTFKADIEGFKVNDEYAASIDEELYKPVVTLENVYCLDPDDKFKFVAIGAELNYGKQLAQLGQLAKGETIQFNARIVSPWAHKLQEDLRNPTKVSIIKPLMKERYPVPDSEKLRVGYIMEVNGPMNGQPYDSHLVHQYDNWCDIYGCKKGFATRQSNTKPSTTIRQNRCHKHYGTDSN</sequence>
<accession>A0A0R1XJM8</accession>
<dbReference type="RefSeq" id="WP_053002991.1">
    <property type="nucleotide sequence ID" value="NZ_AZGM01000006.1"/>
</dbReference>
<organism evidence="1 2">
    <name type="scientific">Limosilactobacillus panis DSM 6035</name>
    <dbReference type="NCBI Taxonomy" id="1423782"/>
    <lineage>
        <taxon>Bacteria</taxon>
        <taxon>Bacillati</taxon>
        <taxon>Bacillota</taxon>
        <taxon>Bacilli</taxon>
        <taxon>Lactobacillales</taxon>
        <taxon>Lactobacillaceae</taxon>
        <taxon>Limosilactobacillus</taxon>
    </lineage>
</organism>
<keyword evidence="2" id="KW-1185">Reference proteome</keyword>
<name>A0A0R1XJM8_9LACO</name>
<dbReference type="PATRIC" id="fig|1423782.4.peg.1772"/>
<dbReference type="Proteomes" id="UP000051412">
    <property type="component" value="Unassembled WGS sequence"/>
</dbReference>